<dbReference type="InterPro" id="IPR036390">
    <property type="entry name" value="WH_DNA-bd_sf"/>
</dbReference>
<name>A0A6G7CJ66_9VIBR</name>
<feature type="domain" description="HTH gntR-type" evidence="4">
    <location>
        <begin position="13"/>
        <end position="80"/>
    </location>
</feature>
<proteinExistence type="predicted"/>
<dbReference type="SMART" id="SM00895">
    <property type="entry name" value="FCD"/>
    <property type="match status" value="1"/>
</dbReference>
<evidence type="ECO:0000313" key="6">
    <source>
        <dbReference type="Proteomes" id="UP000503003"/>
    </source>
</evidence>
<sequence length="219" mass="25425">MFDNKQPNLGATPSTSEVIAKYLREAIVTGKINENAPIRQDEVAKAFNVSKIPVREALKRLEAEGLVLFQRNRGAVVAQISELELAQIFEIRVMLECEILRLAIPNMDEATLKRAEEICAGFENEEDVGRWSEHNWLFHNCLYQPAQRPIMLDMIRSLYDKLERHLRLQMTIAQGKERANQEHRQLLDICRSKDVKKAVKFMRHHIDGVSQDLYEYLPR</sequence>
<dbReference type="SMART" id="SM00345">
    <property type="entry name" value="HTH_GNTR"/>
    <property type="match status" value="1"/>
</dbReference>
<keyword evidence="3" id="KW-0804">Transcription</keyword>
<keyword evidence="1" id="KW-0805">Transcription regulation</keyword>
<dbReference type="Pfam" id="PF00392">
    <property type="entry name" value="GntR"/>
    <property type="match status" value="1"/>
</dbReference>
<dbReference type="PROSITE" id="PS50949">
    <property type="entry name" value="HTH_GNTR"/>
    <property type="match status" value="1"/>
</dbReference>
<dbReference type="InterPro" id="IPR011711">
    <property type="entry name" value="GntR_C"/>
</dbReference>
<dbReference type="SUPFAM" id="SSF46785">
    <property type="entry name" value="Winged helix' DNA-binding domain"/>
    <property type="match status" value="1"/>
</dbReference>
<keyword evidence="6" id="KW-1185">Reference proteome</keyword>
<dbReference type="GO" id="GO:0003700">
    <property type="term" value="F:DNA-binding transcription factor activity"/>
    <property type="evidence" value="ECO:0007669"/>
    <property type="project" value="InterPro"/>
</dbReference>
<gene>
    <name evidence="5" type="ORF">G5S32_08800</name>
</gene>
<protein>
    <submittedName>
        <fullName evidence="5">GntR family transcriptional regulator</fullName>
    </submittedName>
</protein>
<evidence type="ECO:0000259" key="4">
    <source>
        <dbReference type="PROSITE" id="PS50949"/>
    </source>
</evidence>
<dbReference type="PANTHER" id="PTHR43537">
    <property type="entry name" value="TRANSCRIPTIONAL REGULATOR, GNTR FAMILY"/>
    <property type="match status" value="1"/>
</dbReference>
<dbReference type="Gene3D" id="1.20.120.530">
    <property type="entry name" value="GntR ligand-binding domain-like"/>
    <property type="match status" value="1"/>
</dbReference>
<dbReference type="EMBL" id="CP049331">
    <property type="protein sequence ID" value="QIH42088.1"/>
    <property type="molecule type" value="Genomic_DNA"/>
</dbReference>
<accession>A0A6G7CJ66</accession>
<dbReference type="KEGG" id="vzi:G5S32_08800"/>
<dbReference type="InterPro" id="IPR008920">
    <property type="entry name" value="TF_FadR/GntR_C"/>
</dbReference>
<dbReference type="SUPFAM" id="SSF48008">
    <property type="entry name" value="GntR ligand-binding domain-like"/>
    <property type="match status" value="1"/>
</dbReference>
<keyword evidence="2" id="KW-0238">DNA-binding</keyword>
<evidence type="ECO:0000256" key="2">
    <source>
        <dbReference type="ARBA" id="ARBA00023125"/>
    </source>
</evidence>
<dbReference type="AlphaFoldDB" id="A0A6G7CJ66"/>
<reference evidence="5 6" key="1">
    <citation type="submission" date="2020-02" db="EMBL/GenBank/DDBJ databases">
        <title>A complete genome of a marine bacterium Vibrio sp. ZWAL4003 isolated from the mangrove sediment with the ability to degrade polysaccharides.</title>
        <authorList>
            <person name="Wu J."/>
            <person name="Qu W."/>
            <person name="Zeng R."/>
        </authorList>
    </citation>
    <scope>NUCLEOTIDE SEQUENCE [LARGE SCALE GENOMIC DNA]</scope>
    <source>
        <strain evidence="5 6">ZWAL4003</strain>
    </source>
</reference>
<dbReference type="RefSeq" id="WP_165311667.1">
    <property type="nucleotide sequence ID" value="NZ_CP049331.1"/>
</dbReference>
<dbReference type="InterPro" id="IPR000524">
    <property type="entry name" value="Tscrpt_reg_HTH_GntR"/>
</dbReference>
<dbReference type="InterPro" id="IPR036388">
    <property type="entry name" value="WH-like_DNA-bd_sf"/>
</dbReference>
<dbReference type="Pfam" id="PF07729">
    <property type="entry name" value="FCD"/>
    <property type="match status" value="1"/>
</dbReference>
<evidence type="ECO:0000313" key="5">
    <source>
        <dbReference type="EMBL" id="QIH42088.1"/>
    </source>
</evidence>
<dbReference type="CDD" id="cd07377">
    <property type="entry name" value="WHTH_GntR"/>
    <property type="match status" value="1"/>
</dbReference>
<dbReference type="Proteomes" id="UP000503003">
    <property type="component" value="Chromosome 1"/>
</dbReference>
<evidence type="ECO:0000256" key="1">
    <source>
        <dbReference type="ARBA" id="ARBA00023015"/>
    </source>
</evidence>
<dbReference type="PANTHER" id="PTHR43537:SF41">
    <property type="entry name" value="TRANSCRIPTIONAL REGULATORY PROTEIN"/>
    <property type="match status" value="1"/>
</dbReference>
<organism evidence="5 6">
    <name type="scientific">Vibrio ziniensis</name>
    <dbReference type="NCBI Taxonomy" id="2711221"/>
    <lineage>
        <taxon>Bacteria</taxon>
        <taxon>Pseudomonadati</taxon>
        <taxon>Pseudomonadota</taxon>
        <taxon>Gammaproteobacteria</taxon>
        <taxon>Vibrionales</taxon>
        <taxon>Vibrionaceae</taxon>
        <taxon>Vibrio</taxon>
    </lineage>
</organism>
<evidence type="ECO:0000256" key="3">
    <source>
        <dbReference type="ARBA" id="ARBA00023163"/>
    </source>
</evidence>
<dbReference type="GO" id="GO:0003677">
    <property type="term" value="F:DNA binding"/>
    <property type="evidence" value="ECO:0007669"/>
    <property type="project" value="UniProtKB-KW"/>
</dbReference>
<dbReference type="Gene3D" id="1.10.10.10">
    <property type="entry name" value="Winged helix-like DNA-binding domain superfamily/Winged helix DNA-binding domain"/>
    <property type="match status" value="1"/>
</dbReference>